<gene>
    <name evidence="1" type="ORF">AOPFMNJM_3747</name>
</gene>
<comment type="caution">
    <text evidence="1">The sequence shown here is derived from an EMBL/GenBank/DDBJ whole genome shotgun (WGS) entry which is preliminary data.</text>
</comment>
<evidence type="ECO:0000313" key="1">
    <source>
        <dbReference type="EMBL" id="GJE08410.1"/>
    </source>
</evidence>
<reference evidence="1" key="1">
    <citation type="journal article" date="2021" name="Front. Microbiol.">
        <title>Comprehensive Comparative Genomics and Phenotyping of Methylobacterium Species.</title>
        <authorList>
            <person name="Alessa O."/>
            <person name="Ogura Y."/>
            <person name="Fujitani Y."/>
            <person name="Takami H."/>
            <person name="Hayashi T."/>
            <person name="Sahin N."/>
            <person name="Tani A."/>
        </authorList>
    </citation>
    <scope>NUCLEOTIDE SEQUENCE</scope>
    <source>
        <strain evidence="1">LMG 23639</strain>
    </source>
</reference>
<dbReference type="EMBL" id="BPQR01000079">
    <property type="protein sequence ID" value="GJE08410.1"/>
    <property type="molecule type" value="Genomic_DNA"/>
</dbReference>
<organism evidence="1 2">
    <name type="scientific">Methylobacterium jeotgali</name>
    <dbReference type="NCBI Taxonomy" id="381630"/>
    <lineage>
        <taxon>Bacteria</taxon>
        <taxon>Pseudomonadati</taxon>
        <taxon>Pseudomonadota</taxon>
        <taxon>Alphaproteobacteria</taxon>
        <taxon>Hyphomicrobiales</taxon>
        <taxon>Methylobacteriaceae</taxon>
        <taxon>Methylobacterium</taxon>
    </lineage>
</organism>
<reference evidence="1" key="2">
    <citation type="submission" date="2021-08" db="EMBL/GenBank/DDBJ databases">
        <authorList>
            <person name="Tani A."/>
            <person name="Ola A."/>
            <person name="Ogura Y."/>
            <person name="Katsura K."/>
            <person name="Hayashi T."/>
        </authorList>
    </citation>
    <scope>NUCLEOTIDE SEQUENCE</scope>
    <source>
        <strain evidence="1">LMG 23639</strain>
    </source>
</reference>
<name>A0ABQ4T0V3_9HYPH</name>
<protein>
    <submittedName>
        <fullName evidence="1">Uncharacterized protein</fullName>
    </submittedName>
</protein>
<keyword evidence="2" id="KW-1185">Reference proteome</keyword>
<dbReference type="RefSeq" id="WP_238278134.1">
    <property type="nucleotide sequence ID" value="NZ_BPQR01000079.1"/>
</dbReference>
<accession>A0ABQ4T0V3</accession>
<dbReference type="Proteomes" id="UP001055102">
    <property type="component" value="Unassembled WGS sequence"/>
</dbReference>
<sequence length="233" mass="26651">MGSLAPHLDESVTDAAIRIAQDYDIPAGMAPELARVLEDAKAQKHAVEERRHALERLSELEESIRGFFRSMRSAASFLKAPELSDQDRELIANEFLRASLYEGAPELIALGCPESHLEAQHFRHFVSAIVDFASTSESIERIMLEHDKRTYRDVAVWNLCLDEVFYFWTVTLDRRIKNSFEKPDGPHREQGEPTSEGARFLAECMMVIDAPAYRAERLMRLLDVYRKDDLGRP</sequence>
<proteinExistence type="predicted"/>
<evidence type="ECO:0000313" key="2">
    <source>
        <dbReference type="Proteomes" id="UP001055102"/>
    </source>
</evidence>